<dbReference type="PANTHER" id="PTHR30509">
    <property type="entry name" value="P-HYDROXYBENZOIC ACID EFFLUX PUMP SUBUNIT-RELATED"/>
    <property type="match status" value="1"/>
</dbReference>
<dbReference type="EMBL" id="CAUDLI010000002">
    <property type="protein sequence ID" value="CAJ0862657.1"/>
    <property type="molecule type" value="Genomic_DNA"/>
</dbReference>
<feature type="transmembrane region" description="Helical" evidence="7">
    <location>
        <begin position="136"/>
        <end position="156"/>
    </location>
</feature>
<comment type="similarity">
    <text evidence="6">Belongs to the YccS/YhfK family.</text>
</comment>
<keyword evidence="5 7" id="KW-0472">Membrane</keyword>
<feature type="transmembrane region" description="Helical" evidence="7">
    <location>
        <begin position="111"/>
        <end position="129"/>
    </location>
</feature>
<dbReference type="Pfam" id="PF13515">
    <property type="entry name" value="FUSC_2"/>
    <property type="match status" value="1"/>
</dbReference>
<name>A0ABN9K0Q9_9RALS</name>
<evidence type="ECO:0000256" key="7">
    <source>
        <dbReference type="SAM" id="Phobius"/>
    </source>
</evidence>
<evidence type="ECO:0000256" key="1">
    <source>
        <dbReference type="ARBA" id="ARBA00004651"/>
    </source>
</evidence>
<evidence type="ECO:0000256" key="6">
    <source>
        <dbReference type="ARBA" id="ARBA00043993"/>
    </source>
</evidence>
<keyword evidence="3 7" id="KW-0812">Transmembrane</keyword>
<feature type="transmembrane region" description="Helical" evidence="7">
    <location>
        <begin position="212"/>
        <end position="232"/>
    </location>
</feature>
<evidence type="ECO:0000313" key="10">
    <source>
        <dbReference type="Proteomes" id="UP001189792"/>
    </source>
</evidence>
<comment type="caution">
    <text evidence="9">The sequence shown here is derived from an EMBL/GenBank/DDBJ whole genome shotgun (WGS) entry which is preliminary data.</text>
</comment>
<evidence type="ECO:0000259" key="8">
    <source>
        <dbReference type="Pfam" id="PF13515"/>
    </source>
</evidence>
<dbReference type="PANTHER" id="PTHR30509:SF9">
    <property type="entry name" value="MULTIDRUG RESISTANCE PROTEIN MDTO"/>
    <property type="match status" value="1"/>
</dbReference>
<evidence type="ECO:0000256" key="3">
    <source>
        <dbReference type="ARBA" id="ARBA00022692"/>
    </source>
</evidence>
<sequence length="406" mass="43776">MASFVQYLGETRSLAVPIAPKAHHGKAPAPTWRPSCVRRAPESATILLMSISLRAPRTVKLPAPFLSLLRLVRDPHRRYRHARYIHATRVGLGVLLSIAVTAGFGWPHGEWATISLLIVIAGLQHHGNIRKRAAERAWGTLIGAVAGLLIIVQQTWLGHLPLTYALTAIACGICAYHAIGKGGYIALLAAITLVIVVGHGDNNLLDGAWRTLNVLVGIAIALLFSFALPLYATYSWRYRLADALRECARAYANLGQAGEASNERSKQLGKLNTLLVQLRSLMPSVSKEIDVPLERLENIQRSLRICISTLELLNATRGAPGQPSPAALPAAGAGARRIRDTLIGMSRALRYGTLARLARPRAADSADVSHAPGTPTVESALADGFASEIENLRRQLLAIAPQWNIG</sequence>
<evidence type="ECO:0000256" key="4">
    <source>
        <dbReference type="ARBA" id="ARBA00022989"/>
    </source>
</evidence>
<dbReference type="InterPro" id="IPR049453">
    <property type="entry name" value="Memb_transporter_dom"/>
</dbReference>
<organism evidence="9 10">
    <name type="scientific">Ralstonia flatus</name>
    <dbReference type="NCBI Taxonomy" id="3058601"/>
    <lineage>
        <taxon>Bacteria</taxon>
        <taxon>Pseudomonadati</taxon>
        <taxon>Pseudomonadota</taxon>
        <taxon>Betaproteobacteria</taxon>
        <taxon>Burkholderiales</taxon>
        <taxon>Burkholderiaceae</taxon>
        <taxon>Ralstonia</taxon>
    </lineage>
</organism>
<feature type="transmembrane region" description="Helical" evidence="7">
    <location>
        <begin position="87"/>
        <end position="105"/>
    </location>
</feature>
<reference evidence="9 10" key="1">
    <citation type="submission" date="2023-07" db="EMBL/GenBank/DDBJ databases">
        <authorList>
            <person name="Peeters C."/>
        </authorList>
    </citation>
    <scope>NUCLEOTIDE SEQUENCE [LARGE SCALE GENOMIC DNA]</scope>
    <source>
        <strain evidence="9 10">LMG 32965</strain>
    </source>
</reference>
<keyword evidence="4 7" id="KW-1133">Transmembrane helix</keyword>
<accession>A0ABN9K0Q9</accession>
<feature type="domain" description="Integral membrane bound transporter" evidence="8">
    <location>
        <begin position="97"/>
        <end position="224"/>
    </location>
</feature>
<keyword evidence="2" id="KW-1003">Cell membrane</keyword>
<proteinExistence type="inferred from homology"/>
<comment type="subcellular location">
    <subcellularLocation>
        <location evidence="1">Cell membrane</location>
        <topology evidence="1">Multi-pass membrane protein</topology>
    </subcellularLocation>
</comment>
<gene>
    <name evidence="9" type="ORF">R77564_00939</name>
</gene>
<keyword evidence="10" id="KW-1185">Reference proteome</keyword>
<feature type="transmembrane region" description="Helical" evidence="7">
    <location>
        <begin position="184"/>
        <end position="200"/>
    </location>
</feature>
<evidence type="ECO:0000256" key="5">
    <source>
        <dbReference type="ARBA" id="ARBA00023136"/>
    </source>
</evidence>
<evidence type="ECO:0000256" key="2">
    <source>
        <dbReference type="ARBA" id="ARBA00022475"/>
    </source>
</evidence>
<dbReference type="Proteomes" id="UP001189792">
    <property type="component" value="Unassembled WGS sequence"/>
</dbReference>
<evidence type="ECO:0000313" key="9">
    <source>
        <dbReference type="EMBL" id="CAJ0862657.1"/>
    </source>
</evidence>
<protein>
    <recommendedName>
        <fullName evidence="8">Integral membrane bound transporter domain-containing protein</fullName>
    </recommendedName>
</protein>